<organism evidence="2 3">
    <name type="scientific">Polyangium mundeleinium</name>
    <dbReference type="NCBI Taxonomy" id="2995306"/>
    <lineage>
        <taxon>Bacteria</taxon>
        <taxon>Pseudomonadati</taxon>
        <taxon>Myxococcota</taxon>
        <taxon>Polyangia</taxon>
        <taxon>Polyangiales</taxon>
        <taxon>Polyangiaceae</taxon>
        <taxon>Polyangium</taxon>
    </lineage>
</organism>
<feature type="compositionally biased region" description="Basic and acidic residues" evidence="1">
    <location>
        <begin position="18"/>
        <end position="31"/>
    </location>
</feature>
<dbReference type="RefSeq" id="WP_271914426.1">
    <property type="nucleotide sequence ID" value="NZ_JAQNDO010000001.1"/>
</dbReference>
<dbReference type="Proteomes" id="UP001221411">
    <property type="component" value="Unassembled WGS sequence"/>
</dbReference>
<sequence>MDAGEVSGFRRSCTQEGARARPRADRDNDARAERPRVRFSFVCPARWETLAPTEDPSVRFCGQCQERVYFCESSRVAAVHARAGDCIAVPRELSDTDLHLSKRGVLGRPDPLGNWARDLFPDDE</sequence>
<comment type="caution">
    <text evidence="2">The sequence shown here is derived from an EMBL/GenBank/DDBJ whole genome shotgun (WGS) entry which is preliminary data.</text>
</comment>
<dbReference type="EMBL" id="JAQNDO010000001">
    <property type="protein sequence ID" value="MDC0739862.1"/>
    <property type="molecule type" value="Genomic_DNA"/>
</dbReference>
<protein>
    <submittedName>
        <fullName evidence="2">Uncharacterized protein</fullName>
    </submittedName>
</protein>
<evidence type="ECO:0000313" key="2">
    <source>
        <dbReference type="EMBL" id="MDC0739862.1"/>
    </source>
</evidence>
<feature type="region of interest" description="Disordered" evidence="1">
    <location>
        <begin position="1"/>
        <end position="31"/>
    </location>
</feature>
<evidence type="ECO:0000313" key="3">
    <source>
        <dbReference type="Proteomes" id="UP001221411"/>
    </source>
</evidence>
<name>A0ABT5EDG2_9BACT</name>
<reference evidence="2 3" key="1">
    <citation type="submission" date="2022-11" db="EMBL/GenBank/DDBJ databases">
        <title>Minimal conservation of predation-associated metabolite biosynthetic gene clusters underscores biosynthetic potential of Myxococcota including descriptions for ten novel species: Archangium lansinium sp. nov., Myxococcus landrumus sp. nov., Nannocystis bai.</title>
        <authorList>
            <person name="Ahearne A."/>
            <person name="Stevens C."/>
            <person name="Dowd S."/>
        </authorList>
    </citation>
    <scope>NUCLEOTIDE SEQUENCE [LARGE SCALE GENOMIC DNA]</scope>
    <source>
        <strain evidence="2 3">RJM3</strain>
    </source>
</reference>
<proteinExistence type="predicted"/>
<evidence type="ECO:0000256" key="1">
    <source>
        <dbReference type="SAM" id="MobiDB-lite"/>
    </source>
</evidence>
<gene>
    <name evidence="2" type="ORF">POL67_00805</name>
</gene>
<keyword evidence="3" id="KW-1185">Reference proteome</keyword>
<accession>A0ABT5EDG2</accession>